<dbReference type="InterPro" id="IPR018060">
    <property type="entry name" value="HTH_AraC"/>
</dbReference>
<keyword evidence="1" id="KW-0805">Transcription regulation</keyword>
<dbReference type="SUPFAM" id="SSF46689">
    <property type="entry name" value="Homeodomain-like"/>
    <property type="match status" value="2"/>
</dbReference>
<keyword evidence="3" id="KW-0804">Transcription</keyword>
<evidence type="ECO:0000256" key="1">
    <source>
        <dbReference type="ARBA" id="ARBA00023015"/>
    </source>
</evidence>
<dbReference type="PROSITE" id="PS01124">
    <property type="entry name" value="HTH_ARAC_FAMILY_2"/>
    <property type="match status" value="1"/>
</dbReference>
<name>A0A1V4ITJ1_9CLOT</name>
<dbReference type="Gene3D" id="1.10.10.60">
    <property type="entry name" value="Homeodomain-like"/>
    <property type="match status" value="2"/>
</dbReference>
<organism evidence="5 6">
    <name type="scientific">Clostridium oryzae</name>
    <dbReference type="NCBI Taxonomy" id="1450648"/>
    <lineage>
        <taxon>Bacteria</taxon>
        <taxon>Bacillati</taxon>
        <taxon>Bacillota</taxon>
        <taxon>Clostridia</taxon>
        <taxon>Eubacteriales</taxon>
        <taxon>Clostridiaceae</taxon>
        <taxon>Clostridium</taxon>
    </lineage>
</organism>
<evidence type="ECO:0000256" key="2">
    <source>
        <dbReference type="ARBA" id="ARBA00023125"/>
    </source>
</evidence>
<gene>
    <name evidence="5" type="primary">tetD_4</name>
    <name evidence="5" type="ORF">CLORY_13290</name>
</gene>
<dbReference type="CDD" id="cd02208">
    <property type="entry name" value="cupin_RmlC-like"/>
    <property type="match status" value="1"/>
</dbReference>
<dbReference type="SMART" id="SM00342">
    <property type="entry name" value="HTH_ARAC"/>
    <property type="match status" value="1"/>
</dbReference>
<dbReference type="Pfam" id="PF02311">
    <property type="entry name" value="AraC_binding"/>
    <property type="match status" value="1"/>
</dbReference>
<dbReference type="InterPro" id="IPR003313">
    <property type="entry name" value="AraC-bd"/>
</dbReference>
<sequence length="293" mass="34360">MQGSYEKTILEPDFPFRLFFNDGYGSVSHHWHEDIEIIYLVEGALKVGVNSRTWKLKQGDIIIIGSGEVHYFFQEKKFSNRAVIQFRLSIYDSFLSGIKDAKALRPMLTHSICLTKGNKIHALMEKHIKEIISEYSEAKEGYKLILKARLYDLAGILLRYMPKEEYSLEELSREKERLKRMESIFQYVEANYQNQIDLDEISKAMGFSKYYFTKFFKKNVGMTFVDYLSNFRVMRAQWSILQEEDSMAEVAYKSGFNSIKTFNRVFKNITGCSPMEYKKHVNNSKTGEFEVDI</sequence>
<reference evidence="5 6" key="1">
    <citation type="submission" date="2017-03" db="EMBL/GenBank/DDBJ databases">
        <title>Genome sequence of Clostridium oryzae DSM 28571.</title>
        <authorList>
            <person name="Poehlein A."/>
            <person name="Daniel R."/>
        </authorList>
    </citation>
    <scope>NUCLEOTIDE SEQUENCE [LARGE SCALE GENOMIC DNA]</scope>
    <source>
        <strain evidence="5 6">DSM 28571</strain>
    </source>
</reference>
<dbReference type="Proteomes" id="UP000190080">
    <property type="component" value="Unassembled WGS sequence"/>
</dbReference>
<dbReference type="GO" id="GO:0003700">
    <property type="term" value="F:DNA-binding transcription factor activity"/>
    <property type="evidence" value="ECO:0007669"/>
    <property type="project" value="InterPro"/>
</dbReference>
<evidence type="ECO:0000313" key="5">
    <source>
        <dbReference type="EMBL" id="OPJ63246.1"/>
    </source>
</evidence>
<keyword evidence="2" id="KW-0238">DNA-binding</keyword>
<proteinExistence type="predicted"/>
<dbReference type="GO" id="GO:0043565">
    <property type="term" value="F:sequence-specific DNA binding"/>
    <property type="evidence" value="ECO:0007669"/>
    <property type="project" value="InterPro"/>
</dbReference>
<dbReference type="PANTHER" id="PTHR43280">
    <property type="entry name" value="ARAC-FAMILY TRANSCRIPTIONAL REGULATOR"/>
    <property type="match status" value="1"/>
</dbReference>
<protein>
    <submittedName>
        <fullName evidence="5">Transposon Tn10 TetD protein</fullName>
    </submittedName>
</protein>
<evidence type="ECO:0000313" key="6">
    <source>
        <dbReference type="Proteomes" id="UP000190080"/>
    </source>
</evidence>
<dbReference type="InterPro" id="IPR020449">
    <property type="entry name" value="Tscrpt_reg_AraC-type_HTH"/>
</dbReference>
<dbReference type="EMBL" id="MZGV01000010">
    <property type="protein sequence ID" value="OPJ63246.1"/>
    <property type="molecule type" value="Genomic_DNA"/>
</dbReference>
<dbReference type="InterPro" id="IPR009057">
    <property type="entry name" value="Homeodomain-like_sf"/>
</dbReference>
<dbReference type="PRINTS" id="PR00032">
    <property type="entry name" value="HTHARAC"/>
</dbReference>
<dbReference type="Gene3D" id="2.60.120.10">
    <property type="entry name" value="Jelly Rolls"/>
    <property type="match status" value="1"/>
</dbReference>
<dbReference type="STRING" id="1450648.CLORY_13290"/>
<dbReference type="RefSeq" id="WP_079422744.1">
    <property type="nucleotide sequence ID" value="NZ_MZGV01000010.1"/>
</dbReference>
<dbReference type="OrthoDB" id="253601at2"/>
<dbReference type="SUPFAM" id="SSF51215">
    <property type="entry name" value="Regulatory protein AraC"/>
    <property type="match status" value="1"/>
</dbReference>
<dbReference type="InterPro" id="IPR018062">
    <property type="entry name" value="HTH_AraC-typ_CS"/>
</dbReference>
<dbReference type="InterPro" id="IPR014710">
    <property type="entry name" value="RmlC-like_jellyroll"/>
</dbReference>
<keyword evidence="6" id="KW-1185">Reference proteome</keyword>
<accession>A0A1V4ITJ1</accession>
<evidence type="ECO:0000259" key="4">
    <source>
        <dbReference type="PROSITE" id="PS01124"/>
    </source>
</evidence>
<dbReference type="Pfam" id="PF12833">
    <property type="entry name" value="HTH_18"/>
    <property type="match status" value="1"/>
</dbReference>
<comment type="caution">
    <text evidence="5">The sequence shown here is derived from an EMBL/GenBank/DDBJ whole genome shotgun (WGS) entry which is preliminary data.</text>
</comment>
<dbReference type="PROSITE" id="PS00041">
    <property type="entry name" value="HTH_ARAC_FAMILY_1"/>
    <property type="match status" value="1"/>
</dbReference>
<dbReference type="PANTHER" id="PTHR43280:SF28">
    <property type="entry name" value="HTH-TYPE TRANSCRIPTIONAL ACTIVATOR RHAS"/>
    <property type="match status" value="1"/>
</dbReference>
<evidence type="ECO:0000256" key="3">
    <source>
        <dbReference type="ARBA" id="ARBA00023163"/>
    </source>
</evidence>
<dbReference type="AlphaFoldDB" id="A0A1V4ITJ1"/>
<feature type="domain" description="HTH araC/xylS-type" evidence="4">
    <location>
        <begin position="182"/>
        <end position="280"/>
    </location>
</feature>
<dbReference type="InterPro" id="IPR037923">
    <property type="entry name" value="HTH-like"/>
</dbReference>